<reference evidence="4" key="1">
    <citation type="submission" date="2016-10" db="EMBL/GenBank/DDBJ databases">
        <authorList>
            <person name="Varghese N."/>
            <person name="Submissions S."/>
        </authorList>
    </citation>
    <scope>NUCLEOTIDE SEQUENCE [LARGE SCALE GENOMIC DNA]</scope>
    <source>
        <strain evidence="4">CGMCC 1.6763</strain>
    </source>
</reference>
<organism evidence="3 4">
    <name type="scientific">Bhargavaea ginsengi</name>
    <dbReference type="NCBI Taxonomy" id="426757"/>
    <lineage>
        <taxon>Bacteria</taxon>
        <taxon>Bacillati</taxon>
        <taxon>Bacillota</taxon>
        <taxon>Bacilli</taxon>
        <taxon>Bacillales</taxon>
        <taxon>Caryophanaceae</taxon>
        <taxon>Bhargavaea</taxon>
    </lineage>
</organism>
<protein>
    <submittedName>
        <fullName evidence="3">3-oxoacyl-[acyl-carrier protein] reductase</fullName>
    </submittedName>
</protein>
<dbReference type="Gene3D" id="3.40.50.720">
    <property type="entry name" value="NAD(P)-binding Rossmann-like Domain"/>
    <property type="match status" value="1"/>
</dbReference>
<dbReference type="Proteomes" id="UP000199200">
    <property type="component" value="Unassembled WGS sequence"/>
</dbReference>
<dbReference type="PRINTS" id="PR00081">
    <property type="entry name" value="GDHRDH"/>
</dbReference>
<keyword evidence="4" id="KW-1185">Reference proteome</keyword>
<dbReference type="CDD" id="cd05344">
    <property type="entry name" value="BKR_like_SDR_like"/>
    <property type="match status" value="1"/>
</dbReference>
<dbReference type="OrthoDB" id="9803333at2"/>
<dbReference type="EMBL" id="FNZF01000001">
    <property type="protein sequence ID" value="SEI79233.1"/>
    <property type="molecule type" value="Genomic_DNA"/>
</dbReference>
<evidence type="ECO:0000313" key="4">
    <source>
        <dbReference type="Proteomes" id="UP000199200"/>
    </source>
</evidence>
<proteinExistence type="inferred from homology"/>
<gene>
    <name evidence="3" type="ORF">SAMN04488127_0481</name>
</gene>
<evidence type="ECO:0000256" key="1">
    <source>
        <dbReference type="ARBA" id="ARBA00006484"/>
    </source>
</evidence>
<dbReference type="InterPro" id="IPR002347">
    <property type="entry name" value="SDR_fam"/>
</dbReference>
<dbReference type="AlphaFoldDB" id="A0A1H6TGM6"/>
<dbReference type="PANTHER" id="PTHR42879">
    <property type="entry name" value="3-OXOACYL-(ACYL-CARRIER-PROTEIN) REDUCTASE"/>
    <property type="match status" value="1"/>
</dbReference>
<dbReference type="SUPFAM" id="SSF51735">
    <property type="entry name" value="NAD(P)-binding Rossmann-fold domains"/>
    <property type="match status" value="1"/>
</dbReference>
<dbReference type="PANTHER" id="PTHR42879:SF6">
    <property type="entry name" value="NADPH-DEPENDENT REDUCTASE BACG"/>
    <property type="match status" value="1"/>
</dbReference>
<name>A0A1H6TGM6_9BACL</name>
<sequence length="263" mass="28613">MDLKLKDKHVLVMASSKGLGRAIALEFAKEGAAVFLTSRSVESLEQTAGELKEESGNDNIRYHPCDMSREEDISELFLKVREAFGVVDVLINNTGGPKAGGFADVEDADWIKAFQQNLLSYTRTVREVLPGMKENNWGRIINISSSSTKEVIDGLILSNTFRAGMVGLSKSLAREYASSNILVNTVGPGRIETDRIIELDTVRAKKTGVTPEEVTENAKQNIPIGRYGQPDEFARAVVFLASGANTYLTGQSLVIDGGMLKAL</sequence>
<comment type="similarity">
    <text evidence="1">Belongs to the short-chain dehydrogenases/reductases (SDR) family.</text>
</comment>
<dbReference type="STRING" id="426757.SAMN04488127_0481"/>
<evidence type="ECO:0000256" key="2">
    <source>
        <dbReference type="ARBA" id="ARBA00023002"/>
    </source>
</evidence>
<evidence type="ECO:0000313" key="3">
    <source>
        <dbReference type="EMBL" id="SEI79233.1"/>
    </source>
</evidence>
<dbReference type="Pfam" id="PF13561">
    <property type="entry name" value="adh_short_C2"/>
    <property type="match status" value="1"/>
</dbReference>
<dbReference type="PRINTS" id="PR00080">
    <property type="entry name" value="SDRFAMILY"/>
</dbReference>
<dbReference type="RefSeq" id="WP_092049492.1">
    <property type="nucleotide sequence ID" value="NZ_FNZF01000001.1"/>
</dbReference>
<dbReference type="GO" id="GO:0016491">
    <property type="term" value="F:oxidoreductase activity"/>
    <property type="evidence" value="ECO:0007669"/>
    <property type="project" value="UniProtKB-KW"/>
</dbReference>
<dbReference type="InterPro" id="IPR050259">
    <property type="entry name" value="SDR"/>
</dbReference>
<dbReference type="FunFam" id="3.40.50.720:FF:000173">
    <property type="entry name" value="3-oxoacyl-[acyl-carrier protein] reductase"/>
    <property type="match status" value="1"/>
</dbReference>
<accession>A0A1H6TGM6</accession>
<keyword evidence="2" id="KW-0560">Oxidoreductase</keyword>
<dbReference type="InterPro" id="IPR036291">
    <property type="entry name" value="NAD(P)-bd_dom_sf"/>
</dbReference>